<feature type="compositionally biased region" description="Polar residues" evidence="1">
    <location>
        <begin position="195"/>
        <end position="204"/>
    </location>
</feature>
<feature type="region of interest" description="Disordered" evidence="1">
    <location>
        <begin position="687"/>
        <end position="707"/>
    </location>
</feature>
<dbReference type="Proteomes" id="UP001642502">
    <property type="component" value="Unassembled WGS sequence"/>
</dbReference>
<feature type="region of interest" description="Disordered" evidence="1">
    <location>
        <begin position="764"/>
        <end position="787"/>
    </location>
</feature>
<comment type="caution">
    <text evidence="2">The sequence shown here is derived from an EMBL/GenBank/DDBJ whole genome shotgun (WGS) entry which is preliminary data.</text>
</comment>
<evidence type="ECO:0000256" key="1">
    <source>
        <dbReference type="SAM" id="MobiDB-lite"/>
    </source>
</evidence>
<feature type="compositionally biased region" description="Polar residues" evidence="1">
    <location>
        <begin position="152"/>
        <end position="161"/>
    </location>
</feature>
<reference evidence="2 3" key="1">
    <citation type="submission" date="2024-01" db="EMBL/GenBank/DDBJ databases">
        <authorList>
            <person name="Allen C."/>
            <person name="Tagirdzhanova G."/>
        </authorList>
    </citation>
    <scope>NUCLEOTIDE SEQUENCE [LARGE SCALE GENOMIC DNA]</scope>
    <source>
        <strain evidence="2 3">CBS 119000</strain>
    </source>
</reference>
<feature type="compositionally biased region" description="Low complexity" evidence="1">
    <location>
        <begin position="811"/>
        <end position="831"/>
    </location>
</feature>
<feature type="compositionally biased region" description="Basic and acidic residues" evidence="1">
    <location>
        <begin position="255"/>
        <end position="264"/>
    </location>
</feature>
<sequence length="1003" mass="108330">MPRFGFSVSSWRHKEEPAAIISSPLSKAQKLLGSSQINIDSSIPSATSEASKFWHASADPYTNINVSQGALPHKDGDEASTMPKSSRSMSASGPTARQKEDFEEESDLLSRAFVAHGNEHFSTDTLSLRRKQSSSTITSYYERSRVPLGDSQHPSDSSMTRGLSRKASSLLDIDGSISQAASTRKRPSRLGLSKMFSNHRSSSALNLDAERARSLSIEPAARRPSVPAATPLEYLARPIGGKYSHQRLPSTPPGPDRKETRKSFSEFSSPRRTFPDPKQRLAATSQRVADLQNLYDHYEQMSFRDVLAEENEVLSGAVTPIDSHTAMLLPLNEVLSICPEVAEKIDADDRPQQVSHRGPLNKDIPAYLRSCKDVAPTIQIATSDLPSIQIIEGDCSDSISSRHTRTSKASKRTAHSFLEIDLHQTSVLSLSSDSEDDLVDSRIRAPSKWVPLSTRSQSDMRMSYQESYRPTTSRSLSLNKKKDKFRTSSCSDPVAQFSPVLEPRASRSVSLLPATVYFNPSSASATTGSTKNTTNSFAHNVRSSSRDSRTSVASNRTTNSAASLVSSTVQEARAIALVSAQGASYDSAMSQRHLSTPENSAPSLTFPGIDPAIRTNRSSVCESEQGSIRSTIGSFSAESSAGPNAGTSRFMAVTRQEELLLASLRQKRLRMRGSIIAEYAEEDVEEEEEAFKQKTQSHQLPSPDHETRRVSIGAILDSGACRPRSTGQAPASFDDYSMHFEDSSFPIPPSSGNHNSLRRSSAISLPLSPRSKPPVAQLPSTPGSRPLAFDTGLKQALLSLNSAAALAAASGRASNSGSGTDSGSGNTSTSGHSDDVFGCGNRDHRLSDCLDSGDDDSASIVSYESFDFGLPIDEPVLDRPVASQQKLQQLRRPSLHGDPCLFSGTAFAQSPPTVYDSDVHDAGTDADADGQCMIDDVDDDSITPYGDLVGTGHDGDRRQADKDEQGIPRPDSPLESIVFFHKKKALRISAVGSGISLVNTPQR</sequence>
<feature type="region of interest" description="Disordered" evidence="1">
    <location>
        <begin position="139"/>
        <end position="166"/>
    </location>
</feature>
<keyword evidence="3" id="KW-1185">Reference proteome</keyword>
<feature type="region of interest" description="Disordered" evidence="1">
    <location>
        <begin position="943"/>
        <end position="974"/>
    </location>
</feature>
<gene>
    <name evidence="2" type="ORF">SEPCBS119000_003588</name>
</gene>
<name>A0ABP0DRP3_9PEZI</name>
<feature type="region of interest" description="Disordered" evidence="1">
    <location>
        <begin position="237"/>
        <end position="281"/>
    </location>
</feature>
<feature type="region of interest" description="Disordered" evidence="1">
    <location>
        <begin position="65"/>
        <end position="105"/>
    </location>
</feature>
<evidence type="ECO:0000313" key="2">
    <source>
        <dbReference type="EMBL" id="CAK7269476.1"/>
    </source>
</evidence>
<organism evidence="2 3">
    <name type="scientific">Sporothrix epigloea</name>
    <dbReference type="NCBI Taxonomy" id="1892477"/>
    <lineage>
        <taxon>Eukaryota</taxon>
        <taxon>Fungi</taxon>
        <taxon>Dikarya</taxon>
        <taxon>Ascomycota</taxon>
        <taxon>Pezizomycotina</taxon>
        <taxon>Sordariomycetes</taxon>
        <taxon>Sordariomycetidae</taxon>
        <taxon>Ophiostomatales</taxon>
        <taxon>Ophiostomataceae</taxon>
        <taxon>Sporothrix</taxon>
    </lineage>
</organism>
<dbReference type="EMBL" id="CAWUON010000048">
    <property type="protein sequence ID" value="CAK7269476.1"/>
    <property type="molecule type" value="Genomic_DNA"/>
</dbReference>
<feature type="compositionally biased region" description="Basic and acidic residues" evidence="1">
    <location>
        <begin position="953"/>
        <end position="966"/>
    </location>
</feature>
<feature type="compositionally biased region" description="Polar residues" evidence="1">
    <location>
        <begin position="82"/>
        <end position="95"/>
    </location>
</feature>
<feature type="region of interest" description="Disordered" evidence="1">
    <location>
        <begin position="523"/>
        <end position="559"/>
    </location>
</feature>
<feature type="region of interest" description="Disordered" evidence="1">
    <location>
        <begin position="178"/>
        <end position="204"/>
    </location>
</feature>
<evidence type="ECO:0008006" key="4">
    <source>
        <dbReference type="Google" id="ProtNLM"/>
    </source>
</evidence>
<protein>
    <recommendedName>
        <fullName evidence="4">Proteophosphoglycan ppg4</fullName>
    </recommendedName>
</protein>
<evidence type="ECO:0000313" key="3">
    <source>
        <dbReference type="Proteomes" id="UP001642502"/>
    </source>
</evidence>
<feature type="compositionally biased region" description="Polar residues" evidence="1">
    <location>
        <begin position="523"/>
        <end position="538"/>
    </location>
</feature>
<proteinExistence type="predicted"/>
<accession>A0ABP0DRP3</accession>
<feature type="region of interest" description="Disordered" evidence="1">
    <location>
        <begin position="811"/>
        <end position="834"/>
    </location>
</feature>